<dbReference type="OrthoDB" id="9758917at2"/>
<feature type="active site" description="Charge relay system" evidence="7">
    <location>
        <position position="164"/>
    </location>
</feature>
<evidence type="ECO:0000256" key="7">
    <source>
        <dbReference type="PIRSR" id="PIRSR611782-1"/>
    </source>
</evidence>
<feature type="domain" description="PDZ" evidence="9">
    <location>
        <begin position="284"/>
        <end position="375"/>
    </location>
</feature>
<dbReference type="Gene3D" id="2.30.42.10">
    <property type="match status" value="2"/>
</dbReference>
<proteinExistence type="inferred from homology"/>
<evidence type="ECO:0000256" key="6">
    <source>
        <dbReference type="ARBA" id="ARBA00022825"/>
    </source>
</evidence>
<dbReference type="KEGG" id="cprv:CYPRO_3061"/>
<dbReference type="Gene3D" id="2.40.10.120">
    <property type="match status" value="1"/>
</dbReference>
<feature type="domain" description="PDZ" evidence="9">
    <location>
        <begin position="381"/>
        <end position="483"/>
    </location>
</feature>
<dbReference type="Pfam" id="PF13365">
    <property type="entry name" value="Trypsin_2"/>
    <property type="match status" value="1"/>
</dbReference>
<dbReference type="PROSITE" id="PS50106">
    <property type="entry name" value="PDZ"/>
    <property type="match status" value="2"/>
</dbReference>
<dbReference type="GO" id="GO:0004252">
    <property type="term" value="F:serine-type endopeptidase activity"/>
    <property type="evidence" value="ECO:0007669"/>
    <property type="project" value="InterPro"/>
</dbReference>
<organism evidence="10 11">
    <name type="scientific">Cyclonatronum proteinivorum</name>
    <dbReference type="NCBI Taxonomy" id="1457365"/>
    <lineage>
        <taxon>Bacteria</taxon>
        <taxon>Pseudomonadati</taxon>
        <taxon>Balneolota</taxon>
        <taxon>Balneolia</taxon>
        <taxon>Balneolales</taxon>
        <taxon>Cyclonatronaceae</taxon>
        <taxon>Cyclonatronum</taxon>
    </lineage>
</organism>
<feature type="binding site" evidence="8">
    <location>
        <begin position="238"/>
        <end position="240"/>
    </location>
    <ligand>
        <name>substrate</name>
    </ligand>
</feature>
<dbReference type="PRINTS" id="PR00834">
    <property type="entry name" value="PROTEASES2C"/>
</dbReference>
<dbReference type="PANTHER" id="PTHR22939:SF129">
    <property type="entry name" value="SERINE PROTEASE HTRA2, MITOCHONDRIAL"/>
    <property type="match status" value="1"/>
</dbReference>
<evidence type="ECO:0000256" key="5">
    <source>
        <dbReference type="ARBA" id="ARBA00022801"/>
    </source>
</evidence>
<dbReference type="InterPro" id="IPR011782">
    <property type="entry name" value="Pept_S1C_Do"/>
</dbReference>
<dbReference type="NCBIfam" id="TIGR02037">
    <property type="entry name" value="degP_htrA_DO"/>
    <property type="match status" value="1"/>
</dbReference>
<keyword evidence="4" id="KW-0677">Repeat</keyword>
<dbReference type="GO" id="GO:0006508">
    <property type="term" value="P:proteolysis"/>
    <property type="evidence" value="ECO:0007669"/>
    <property type="project" value="UniProtKB-KW"/>
</dbReference>
<feature type="active site" description="Charge relay system" evidence="7">
    <location>
        <position position="240"/>
    </location>
</feature>
<evidence type="ECO:0000256" key="4">
    <source>
        <dbReference type="ARBA" id="ARBA00022737"/>
    </source>
</evidence>
<feature type="active site" description="Charge relay system" evidence="7">
    <location>
        <position position="134"/>
    </location>
</feature>
<dbReference type="InterPro" id="IPR036034">
    <property type="entry name" value="PDZ_sf"/>
</dbReference>
<keyword evidence="5" id="KW-0378">Hydrolase</keyword>
<dbReference type="PANTHER" id="PTHR22939">
    <property type="entry name" value="SERINE PROTEASE FAMILY S1C HTRA-RELATED"/>
    <property type="match status" value="1"/>
</dbReference>
<evidence type="ECO:0000259" key="9">
    <source>
        <dbReference type="PROSITE" id="PS50106"/>
    </source>
</evidence>
<dbReference type="AlphaFoldDB" id="A0A345UP94"/>
<dbReference type="InterPro" id="IPR009003">
    <property type="entry name" value="Peptidase_S1_PA"/>
</dbReference>
<name>A0A345UP94_9BACT</name>
<protein>
    <submittedName>
        <fullName evidence="10">Serine protease Do</fullName>
    </submittedName>
</protein>
<dbReference type="Pfam" id="PF13180">
    <property type="entry name" value="PDZ_2"/>
    <property type="match status" value="2"/>
</dbReference>
<dbReference type="SUPFAM" id="SSF50494">
    <property type="entry name" value="Trypsin-like serine proteases"/>
    <property type="match status" value="1"/>
</dbReference>
<dbReference type="RefSeq" id="WP_114985405.1">
    <property type="nucleotide sequence ID" value="NZ_CP027806.1"/>
</dbReference>
<feature type="binding site" evidence="8">
    <location>
        <position position="82"/>
    </location>
    <ligand>
        <name>substrate</name>
    </ligand>
</feature>
<dbReference type="SMART" id="SM00228">
    <property type="entry name" value="PDZ"/>
    <property type="match status" value="2"/>
</dbReference>
<evidence type="ECO:0000256" key="3">
    <source>
        <dbReference type="ARBA" id="ARBA00022729"/>
    </source>
</evidence>
<dbReference type="Proteomes" id="UP000254808">
    <property type="component" value="Chromosome"/>
</dbReference>
<dbReference type="EMBL" id="CP027806">
    <property type="protein sequence ID" value="AXJ02296.1"/>
    <property type="molecule type" value="Genomic_DNA"/>
</dbReference>
<evidence type="ECO:0000256" key="1">
    <source>
        <dbReference type="ARBA" id="ARBA00010541"/>
    </source>
</evidence>
<reference evidence="10 11" key="1">
    <citation type="submission" date="2018-03" db="EMBL/GenBank/DDBJ databases">
        <title>Phenotypic and genomic properties of Cyclonatronum proteinivorum gen. nov., sp. nov., a haloalkaliphilic bacteroidete from soda lakes possessing Na+-translocating rhodopsin.</title>
        <authorList>
            <person name="Toshchakov S.V."/>
            <person name="Korzhenkov A."/>
            <person name="Samarov N.I."/>
            <person name="Kublanov I.V."/>
            <person name="Muntyan M.S."/>
            <person name="Sorokin D.Y."/>
        </authorList>
    </citation>
    <scope>NUCLEOTIDE SEQUENCE [LARGE SCALE GENOMIC DNA]</scope>
    <source>
        <strain evidence="10 11">Omega</strain>
    </source>
</reference>
<feature type="binding site" evidence="8">
    <location>
        <position position="134"/>
    </location>
    <ligand>
        <name>substrate</name>
    </ligand>
</feature>
<accession>A0A345UP94</accession>
<dbReference type="InterPro" id="IPR001478">
    <property type="entry name" value="PDZ"/>
</dbReference>
<sequence length="494" mass="53962">MPTITPKFAAAFTFALVVLFVSYFTNHDSVSEPAPYIFAEEAWTPPQRTADDPPIQSLRDLNNAFVSLAENAAPAVVTVNTERTVRQRQVSPFDMFDEFFGRPRQQPRERSFQQRGQGSGVIVSSDGIVMTNHHVIANADTIIVRLSNNDNLGASVIGTDPSTDIAILRVHAENLPFMPMGDSDALRVGEMVMAIGSPLSQNLAQTVTQGIVSAKGRSNVNLVDFEDFIQTDAAINPGNSGGPLMNMDGEVIGINTAIASRSGGFQGIGFAVPINMARAVMDSILETGRVVRGFIGITGQELDDSLARAFGLERTKGAVITSIGDDSPAEQAGLRVEDVIIEYDGRTLTNWRTFQSYVASRPPGTRINLVVNREGETMNVTVTLAERPDEELTEEETESMFERFGFSIDTFTQSHAERHNLRADLNGVIVTAVQEGSVAYRRGLREGDLITAVNRRRVANPQEFNSHIQNAQPGSTLLLNVVRQNQQFFMSIDV</sequence>
<gene>
    <name evidence="10" type="ORF">CYPRO_3061</name>
</gene>
<dbReference type="CDD" id="cd10839">
    <property type="entry name" value="cpPDZ1_DegP-like"/>
    <property type="match status" value="1"/>
</dbReference>
<keyword evidence="11" id="KW-1185">Reference proteome</keyword>
<keyword evidence="6" id="KW-0720">Serine protease</keyword>
<evidence type="ECO:0000256" key="8">
    <source>
        <dbReference type="PIRSR" id="PIRSR611782-2"/>
    </source>
</evidence>
<dbReference type="SUPFAM" id="SSF50156">
    <property type="entry name" value="PDZ domain-like"/>
    <property type="match status" value="2"/>
</dbReference>
<keyword evidence="3" id="KW-0732">Signal</keyword>
<comment type="similarity">
    <text evidence="1">Belongs to the peptidase S1C family.</text>
</comment>
<keyword evidence="2 10" id="KW-0645">Protease</keyword>
<feature type="binding site" evidence="8">
    <location>
        <position position="164"/>
    </location>
    <ligand>
        <name>substrate</name>
    </ligand>
</feature>
<evidence type="ECO:0000313" key="10">
    <source>
        <dbReference type="EMBL" id="AXJ02296.1"/>
    </source>
</evidence>
<evidence type="ECO:0000256" key="2">
    <source>
        <dbReference type="ARBA" id="ARBA00022670"/>
    </source>
</evidence>
<dbReference type="InterPro" id="IPR001940">
    <property type="entry name" value="Peptidase_S1C"/>
</dbReference>
<evidence type="ECO:0000313" key="11">
    <source>
        <dbReference type="Proteomes" id="UP000254808"/>
    </source>
</evidence>